<reference evidence="10" key="2">
    <citation type="submission" date="2018-06" db="EMBL/GenBank/DDBJ databases">
        <title>Genome sequence of Rhodanobacteraceae bacterium strain Dysh456.</title>
        <authorList>
            <person name="Fukui M."/>
        </authorList>
    </citation>
    <scope>NUCLEOTIDE SEQUENCE [LARGE SCALE GENOMIC DNA]</scope>
    <source>
        <strain evidence="10">Dysh456</strain>
    </source>
</reference>
<feature type="domain" description="VOC" evidence="8">
    <location>
        <begin position="5"/>
        <end position="120"/>
    </location>
</feature>
<organism evidence="9 10">
    <name type="scientific">Aerosticca soli</name>
    <dbReference type="NCBI Taxonomy" id="2010829"/>
    <lineage>
        <taxon>Bacteria</taxon>
        <taxon>Pseudomonadati</taxon>
        <taxon>Pseudomonadota</taxon>
        <taxon>Gammaproteobacteria</taxon>
        <taxon>Lysobacterales</taxon>
        <taxon>Rhodanobacteraceae</taxon>
        <taxon>Aerosticca</taxon>
    </lineage>
</organism>
<dbReference type="KEGG" id="rbd:ALSL_0894"/>
<dbReference type="RefSeq" id="WP_126536812.1">
    <property type="nucleotide sequence ID" value="NZ_AP018560.1"/>
</dbReference>
<dbReference type="EMBL" id="AP018560">
    <property type="protein sequence ID" value="BBD79559.1"/>
    <property type="molecule type" value="Genomic_DNA"/>
</dbReference>
<sequence length="317" mass="35754">MGVMRIGHINLRVLDMQAALRHYRDVLGMVPTDEDHKGNVYLKCWDEWDKYSVMLSPADRAGMNHVAYKVERDSDLDDIKARIRDYGREVEELAPGELPYCGRALRFKMPSGHLMYLYADKEFVGTSVGTLNPDPWPDDIRGAGAHWLDHVLLLCELNPEAGVNKVVENETFFRDVLGFRLTEQLMAGPDKSVKALAFMTVSIKPHDIAFVGGPCNGLHHCSFFLEDWGDVLRAADVMGKNRVKMDVTPQRHGITRGKTIYFFDPSGNRNETFAGLGYAAYPDMPVITWTDDQIGSAIFYHTGEIHEAFTAVYTEGY</sequence>
<evidence type="ECO:0000256" key="4">
    <source>
        <dbReference type="ARBA" id="ARBA00022737"/>
    </source>
</evidence>
<name>A0A2Z6E4Y4_9GAMM</name>
<evidence type="ECO:0000256" key="5">
    <source>
        <dbReference type="ARBA" id="ARBA00022797"/>
    </source>
</evidence>
<dbReference type="SUPFAM" id="SSF54593">
    <property type="entry name" value="Glyoxalase/Bleomycin resistance protein/Dihydroxybiphenyl dioxygenase"/>
    <property type="match status" value="1"/>
</dbReference>
<keyword evidence="10" id="KW-1185">Reference proteome</keyword>
<dbReference type="AlphaFoldDB" id="A0A2Z6E4Y4"/>
<comment type="subunit">
    <text evidence="2">Homotetramer.</text>
</comment>
<gene>
    <name evidence="9" type="ORF">ALSL_0894</name>
</gene>
<keyword evidence="3" id="KW-0479">Metal-binding</keyword>
<proteinExistence type="inferred from homology"/>
<accession>A0A2Z6E4Y4</accession>
<keyword evidence="6 9" id="KW-0223">Dioxygenase</keyword>
<evidence type="ECO:0000256" key="1">
    <source>
        <dbReference type="ARBA" id="ARBA00008784"/>
    </source>
</evidence>
<dbReference type="GO" id="GO:0018577">
    <property type="term" value="F:catechol 2,3-dioxygenase activity"/>
    <property type="evidence" value="ECO:0007669"/>
    <property type="project" value="InterPro"/>
</dbReference>
<dbReference type="InterPro" id="IPR017624">
    <property type="entry name" value="Catechol_2-3_dOase"/>
</dbReference>
<dbReference type="GO" id="GO:0008198">
    <property type="term" value="F:ferrous iron binding"/>
    <property type="evidence" value="ECO:0007669"/>
    <property type="project" value="InterPro"/>
</dbReference>
<keyword evidence="5" id="KW-0058">Aromatic hydrocarbons catabolism</keyword>
<evidence type="ECO:0000256" key="3">
    <source>
        <dbReference type="ARBA" id="ARBA00022723"/>
    </source>
</evidence>
<dbReference type="NCBIfam" id="TIGR03211">
    <property type="entry name" value="catechol_2_3"/>
    <property type="match status" value="1"/>
</dbReference>
<dbReference type="OrthoDB" id="9804944at2"/>
<dbReference type="Pfam" id="PF00903">
    <property type="entry name" value="Glyoxalase"/>
    <property type="match status" value="1"/>
</dbReference>
<evidence type="ECO:0000313" key="9">
    <source>
        <dbReference type="EMBL" id="BBD79559.1"/>
    </source>
</evidence>
<keyword evidence="7" id="KW-0560">Oxidoreductase</keyword>
<dbReference type="InterPro" id="IPR029068">
    <property type="entry name" value="Glyas_Bleomycin-R_OHBP_Dase"/>
</dbReference>
<dbReference type="PROSITE" id="PS51819">
    <property type="entry name" value="VOC"/>
    <property type="match status" value="2"/>
</dbReference>
<keyword evidence="4" id="KW-0677">Repeat</keyword>
<dbReference type="Proteomes" id="UP000270530">
    <property type="component" value="Chromosome"/>
</dbReference>
<evidence type="ECO:0000256" key="2">
    <source>
        <dbReference type="ARBA" id="ARBA00011881"/>
    </source>
</evidence>
<comment type="similarity">
    <text evidence="1">Belongs to the extradiol ring-cleavage dioxygenase family.</text>
</comment>
<protein>
    <submittedName>
        <fullName evidence="9">Catechol 2,3-dioxygenase</fullName>
    </submittedName>
</protein>
<reference evidence="10" key="1">
    <citation type="submission" date="2018-04" db="EMBL/GenBank/DDBJ databases">
        <authorList>
            <person name="Watanabe M."/>
            <person name="Kojima H."/>
        </authorList>
    </citation>
    <scope>NUCLEOTIDE SEQUENCE [LARGE SCALE GENOMIC DNA]</scope>
    <source>
        <strain evidence="10">Dysh456</strain>
    </source>
</reference>
<feature type="domain" description="VOC" evidence="8">
    <location>
        <begin position="147"/>
        <end position="275"/>
    </location>
</feature>
<dbReference type="Pfam" id="PF22247">
    <property type="entry name" value="Diox-like_N"/>
    <property type="match status" value="1"/>
</dbReference>
<evidence type="ECO:0000313" key="10">
    <source>
        <dbReference type="Proteomes" id="UP000270530"/>
    </source>
</evidence>
<dbReference type="Gene3D" id="3.10.180.10">
    <property type="entry name" value="2,3-Dihydroxybiphenyl 1,2-Dioxygenase, domain 1"/>
    <property type="match status" value="2"/>
</dbReference>
<evidence type="ECO:0000259" key="8">
    <source>
        <dbReference type="PROSITE" id="PS51819"/>
    </source>
</evidence>
<dbReference type="InterPro" id="IPR037523">
    <property type="entry name" value="VOC_core"/>
</dbReference>
<dbReference type="InterPro" id="IPR004360">
    <property type="entry name" value="Glyas_Fos-R_dOase_dom"/>
</dbReference>
<dbReference type="InterPro" id="IPR054560">
    <property type="entry name" value="XylE-like_N"/>
</dbReference>
<evidence type="ECO:0000256" key="7">
    <source>
        <dbReference type="ARBA" id="ARBA00023002"/>
    </source>
</evidence>
<evidence type="ECO:0000256" key="6">
    <source>
        <dbReference type="ARBA" id="ARBA00022964"/>
    </source>
</evidence>